<gene>
    <name evidence="2" type="ORF">AB835_14155</name>
</gene>
<evidence type="ECO:0000313" key="3">
    <source>
        <dbReference type="Proteomes" id="UP000242502"/>
    </source>
</evidence>
<reference evidence="2 3" key="1">
    <citation type="journal article" date="2016" name="Appl. Environ. Microbiol.">
        <title>Lack of Overt Genome Reduction in the Bryostatin-Producing Bryozoan Symbiont "Candidatus Endobugula sertula".</title>
        <authorList>
            <person name="Miller I.J."/>
            <person name="Vanee N."/>
            <person name="Fong S.S."/>
            <person name="Lim-Fong G.E."/>
            <person name="Kwan J.C."/>
        </authorList>
    </citation>
    <scope>NUCLEOTIDE SEQUENCE [LARGE SCALE GENOMIC DNA]</scope>
    <source>
        <strain evidence="2">AB1-4</strain>
    </source>
</reference>
<dbReference type="EMBL" id="MDLC01000080">
    <property type="protein sequence ID" value="ODS22445.1"/>
    <property type="molecule type" value="Genomic_DNA"/>
</dbReference>
<proteinExistence type="predicted"/>
<evidence type="ECO:0000313" key="2">
    <source>
        <dbReference type="EMBL" id="ODS22445.1"/>
    </source>
</evidence>
<feature type="transmembrane region" description="Helical" evidence="1">
    <location>
        <begin position="14"/>
        <end position="35"/>
    </location>
</feature>
<keyword evidence="1" id="KW-1133">Transmembrane helix</keyword>
<organism evidence="2 3">
    <name type="scientific">Candidatus Endobugula sertula</name>
    <name type="common">Bugula neritina bacterial symbiont</name>
    <dbReference type="NCBI Taxonomy" id="62101"/>
    <lineage>
        <taxon>Bacteria</taxon>
        <taxon>Pseudomonadati</taxon>
        <taxon>Pseudomonadota</taxon>
        <taxon>Gammaproteobacteria</taxon>
        <taxon>Cellvibrionales</taxon>
        <taxon>Cellvibrionaceae</taxon>
        <taxon>Candidatus Endobugula</taxon>
    </lineage>
</organism>
<dbReference type="Proteomes" id="UP000242502">
    <property type="component" value="Unassembled WGS sequence"/>
</dbReference>
<dbReference type="AlphaFoldDB" id="A0A1D2QLJ7"/>
<dbReference type="STRING" id="62101.AB835_14155"/>
<sequence length="117" mass="13147">MSSVPLKKTIGLRLLRYVFGCYFAVTLVVTSIQLISEYIHVKGNIFQELAHLGETVEDGLSVSMWNFDIEQIKSILFGINKVAMVAGTKVTDTRKVMAAYSTEDDHRQRLNMIAFSS</sequence>
<keyword evidence="1" id="KW-0812">Transmembrane</keyword>
<protein>
    <submittedName>
        <fullName evidence="2">Uncharacterized protein</fullName>
    </submittedName>
</protein>
<evidence type="ECO:0000256" key="1">
    <source>
        <dbReference type="SAM" id="Phobius"/>
    </source>
</evidence>
<accession>A0A1D2QLJ7</accession>
<keyword evidence="1" id="KW-0472">Membrane</keyword>
<comment type="caution">
    <text evidence="2">The sequence shown here is derived from an EMBL/GenBank/DDBJ whole genome shotgun (WGS) entry which is preliminary data.</text>
</comment>
<name>A0A1D2QLJ7_9GAMM</name>